<evidence type="ECO:0000256" key="7">
    <source>
        <dbReference type="SAM" id="Phobius"/>
    </source>
</evidence>
<dbReference type="GO" id="GO:0016020">
    <property type="term" value="C:membrane"/>
    <property type="evidence" value="ECO:0007669"/>
    <property type="project" value="UniProtKB-SubCell"/>
</dbReference>
<evidence type="ECO:0008006" key="10">
    <source>
        <dbReference type="Google" id="ProtNLM"/>
    </source>
</evidence>
<comment type="subcellular location">
    <subcellularLocation>
        <location evidence="1">Membrane</location>
        <topology evidence="1">Multi-pass membrane protein</topology>
    </subcellularLocation>
</comment>
<feature type="region of interest" description="Disordered" evidence="6">
    <location>
        <begin position="1"/>
        <end position="21"/>
    </location>
</feature>
<feature type="transmembrane region" description="Helical" evidence="7">
    <location>
        <begin position="281"/>
        <end position="301"/>
    </location>
</feature>
<protein>
    <recommendedName>
        <fullName evidence="10">MATE efflux family protein</fullName>
    </recommendedName>
</protein>
<reference evidence="9" key="2">
    <citation type="submission" date="2015-01" db="EMBL/GenBank/DDBJ databases">
        <title>Evolutionary Origins and Diversification of the Mycorrhizal Mutualists.</title>
        <authorList>
            <consortium name="DOE Joint Genome Institute"/>
            <consortium name="Mycorrhizal Genomics Consortium"/>
            <person name="Kohler A."/>
            <person name="Kuo A."/>
            <person name="Nagy L.G."/>
            <person name="Floudas D."/>
            <person name="Copeland A."/>
            <person name="Barry K.W."/>
            <person name="Cichocki N."/>
            <person name="Veneault-Fourrey C."/>
            <person name="LaButti K."/>
            <person name="Lindquist E.A."/>
            <person name="Lipzen A."/>
            <person name="Lundell T."/>
            <person name="Morin E."/>
            <person name="Murat C."/>
            <person name="Riley R."/>
            <person name="Ohm R."/>
            <person name="Sun H."/>
            <person name="Tunlid A."/>
            <person name="Henrissat B."/>
            <person name="Grigoriev I.V."/>
            <person name="Hibbett D.S."/>
            <person name="Martin F."/>
        </authorList>
    </citation>
    <scope>NUCLEOTIDE SEQUENCE [LARGE SCALE GENOMIC DNA]</scope>
    <source>
        <strain evidence="9">Ve08.2h10</strain>
    </source>
</reference>
<reference evidence="8 9" key="1">
    <citation type="submission" date="2014-04" db="EMBL/GenBank/DDBJ databases">
        <authorList>
            <consortium name="DOE Joint Genome Institute"/>
            <person name="Kuo A."/>
            <person name="Kohler A."/>
            <person name="Jargeat P."/>
            <person name="Nagy L.G."/>
            <person name="Floudas D."/>
            <person name="Copeland A."/>
            <person name="Barry K.W."/>
            <person name="Cichocki N."/>
            <person name="Veneault-Fourrey C."/>
            <person name="LaButti K."/>
            <person name="Lindquist E.A."/>
            <person name="Lipzen A."/>
            <person name="Lundell T."/>
            <person name="Morin E."/>
            <person name="Murat C."/>
            <person name="Sun H."/>
            <person name="Tunlid A."/>
            <person name="Henrissat B."/>
            <person name="Grigoriev I.V."/>
            <person name="Hibbett D.S."/>
            <person name="Martin F."/>
            <person name="Nordberg H.P."/>
            <person name="Cantor M.N."/>
            <person name="Hua S.X."/>
        </authorList>
    </citation>
    <scope>NUCLEOTIDE SEQUENCE [LARGE SCALE GENOMIC DNA]</scope>
    <source>
        <strain evidence="8 9">Ve08.2h10</strain>
    </source>
</reference>
<dbReference type="EMBL" id="KN824961">
    <property type="protein sequence ID" value="KIK96912.1"/>
    <property type="molecule type" value="Genomic_DNA"/>
</dbReference>
<dbReference type="OrthoDB" id="2126698at2759"/>
<dbReference type="FunCoup" id="A0A0D0DGC2">
    <property type="interactions" value="117"/>
</dbReference>
<dbReference type="AlphaFoldDB" id="A0A0D0DGC2"/>
<evidence type="ECO:0000313" key="9">
    <source>
        <dbReference type="Proteomes" id="UP000054538"/>
    </source>
</evidence>
<sequence length="534" mass="57205">MAPYRDHDVTEHPGPADPSQLGVQISEHTPLLSRLSTCVGEDAQSVSLEEHVGYAKMFWEECSTLTKYSLPVIGTNLFEYSMILTSVISIGHISTVALAAATISSMTASVTGFSIIQGLASTLDTVLPSAWTSDKPQLVGLWTQRMFVITSACLVPILIVWFNCESLLLHIGQDPEVAQLASIFLRWTSLGLPAYAVECIARRYFQSQGLFAVPTRIILAVSPINIILNYLLVWGPAPLRLGFIGAPIATAISYNLIAISSVLYGVCFVERTAWHPLSSKAFTSLGYLGLLGLGSAGQVASEWWSWEFIGLAASFLGPVPLATQSILLSTVATCFQGPYSLGIATSVRIGNLLGEMNHKRAGVAANASIVLAVTFAALFSAVVLVFRQSWGYLFNNDPEVVALVSSVLPLVALVVFFDCANGVTSGILRARGKQMLGAILNLSGYYAIGLPVGFFLAFKQDMGLAGLWWGINAATLYSSCVGVYVCVQSDWKKEVERAMARLAIDKANLGHGLDGEGAGPYDSAFPNDEGSLRT</sequence>
<evidence type="ECO:0000256" key="6">
    <source>
        <dbReference type="SAM" id="MobiDB-lite"/>
    </source>
</evidence>
<evidence type="ECO:0000256" key="2">
    <source>
        <dbReference type="ARBA" id="ARBA00010199"/>
    </source>
</evidence>
<dbReference type="Pfam" id="PF01554">
    <property type="entry name" value="MatE"/>
    <property type="match status" value="2"/>
</dbReference>
<dbReference type="HOGENOM" id="CLU_012893_1_2_1"/>
<proteinExistence type="inferred from homology"/>
<dbReference type="PANTHER" id="PTHR11206">
    <property type="entry name" value="MULTIDRUG RESISTANCE PROTEIN"/>
    <property type="match status" value="1"/>
</dbReference>
<comment type="similarity">
    <text evidence="2">Belongs to the multi antimicrobial extrusion (MATE) (TC 2.A.66.1) family.</text>
</comment>
<feature type="transmembrane region" description="Helical" evidence="7">
    <location>
        <begin position="435"/>
        <end position="458"/>
    </location>
</feature>
<dbReference type="GO" id="GO:0015297">
    <property type="term" value="F:antiporter activity"/>
    <property type="evidence" value="ECO:0007669"/>
    <property type="project" value="InterPro"/>
</dbReference>
<feature type="transmembrane region" description="Helical" evidence="7">
    <location>
        <begin position="77"/>
        <end position="100"/>
    </location>
</feature>
<feature type="transmembrane region" description="Helical" evidence="7">
    <location>
        <begin position="321"/>
        <end position="342"/>
    </location>
</feature>
<feature type="transmembrane region" description="Helical" evidence="7">
    <location>
        <begin position="209"/>
        <end position="232"/>
    </location>
</feature>
<dbReference type="CDD" id="cd13132">
    <property type="entry name" value="MATE_eukaryotic"/>
    <property type="match status" value="1"/>
</dbReference>
<dbReference type="GO" id="GO:1990961">
    <property type="term" value="P:xenobiotic detoxification by transmembrane export across the plasma membrane"/>
    <property type="evidence" value="ECO:0007669"/>
    <property type="project" value="InterPro"/>
</dbReference>
<accession>A0A0D0DGC2</accession>
<dbReference type="InParanoid" id="A0A0D0DGC2"/>
<keyword evidence="5 7" id="KW-0472">Membrane</keyword>
<name>A0A0D0DGC2_9AGAM</name>
<dbReference type="NCBIfam" id="TIGR00797">
    <property type="entry name" value="matE"/>
    <property type="match status" value="1"/>
</dbReference>
<dbReference type="InterPro" id="IPR045069">
    <property type="entry name" value="MATE_euk"/>
</dbReference>
<feature type="transmembrane region" description="Helical" evidence="7">
    <location>
        <begin position="147"/>
        <end position="171"/>
    </location>
</feature>
<evidence type="ECO:0000256" key="4">
    <source>
        <dbReference type="ARBA" id="ARBA00022989"/>
    </source>
</evidence>
<keyword evidence="9" id="KW-1185">Reference proteome</keyword>
<gene>
    <name evidence="8" type="ORF">PAXRUDRAFT_10508</name>
</gene>
<feature type="transmembrane region" description="Helical" evidence="7">
    <location>
        <begin position="363"/>
        <end position="388"/>
    </location>
</feature>
<keyword evidence="3 7" id="KW-0812">Transmembrane</keyword>
<evidence type="ECO:0000256" key="5">
    <source>
        <dbReference type="ARBA" id="ARBA00023136"/>
    </source>
</evidence>
<feature type="transmembrane region" description="Helical" evidence="7">
    <location>
        <begin position="244"/>
        <end position="269"/>
    </location>
</feature>
<organism evidence="8 9">
    <name type="scientific">Paxillus rubicundulus Ve08.2h10</name>
    <dbReference type="NCBI Taxonomy" id="930991"/>
    <lineage>
        <taxon>Eukaryota</taxon>
        <taxon>Fungi</taxon>
        <taxon>Dikarya</taxon>
        <taxon>Basidiomycota</taxon>
        <taxon>Agaricomycotina</taxon>
        <taxon>Agaricomycetes</taxon>
        <taxon>Agaricomycetidae</taxon>
        <taxon>Boletales</taxon>
        <taxon>Paxilineae</taxon>
        <taxon>Paxillaceae</taxon>
        <taxon>Paxillus</taxon>
    </lineage>
</organism>
<keyword evidence="4 7" id="KW-1133">Transmembrane helix</keyword>
<evidence type="ECO:0000313" key="8">
    <source>
        <dbReference type="EMBL" id="KIK96912.1"/>
    </source>
</evidence>
<dbReference type="STRING" id="930991.A0A0D0DGC2"/>
<dbReference type="InterPro" id="IPR002528">
    <property type="entry name" value="MATE_fam"/>
</dbReference>
<feature type="compositionally biased region" description="Basic and acidic residues" evidence="6">
    <location>
        <begin position="1"/>
        <end position="11"/>
    </location>
</feature>
<evidence type="ECO:0000256" key="3">
    <source>
        <dbReference type="ARBA" id="ARBA00022692"/>
    </source>
</evidence>
<dbReference type="GO" id="GO:0042910">
    <property type="term" value="F:xenobiotic transmembrane transporter activity"/>
    <property type="evidence" value="ECO:0007669"/>
    <property type="project" value="InterPro"/>
</dbReference>
<feature type="transmembrane region" description="Helical" evidence="7">
    <location>
        <begin position="400"/>
        <end position="423"/>
    </location>
</feature>
<dbReference type="Proteomes" id="UP000054538">
    <property type="component" value="Unassembled WGS sequence"/>
</dbReference>
<evidence type="ECO:0000256" key="1">
    <source>
        <dbReference type="ARBA" id="ARBA00004141"/>
    </source>
</evidence>
<feature type="transmembrane region" description="Helical" evidence="7">
    <location>
        <begin position="464"/>
        <end position="487"/>
    </location>
</feature>